<dbReference type="PANTHER" id="PTHR12187:SF11">
    <property type="entry name" value="PHOSPHATIDYLINOSITOL-3,4-BISPHOSPHATE 4-PHOSPHATASE"/>
    <property type="match status" value="1"/>
</dbReference>
<dbReference type="GO" id="GO:0005737">
    <property type="term" value="C:cytoplasm"/>
    <property type="evidence" value="ECO:0007669"/>
    <property type="project" value="TreeGrafter"/>
</dbReference>
<keyword evidence="5" id="KW-1185">Reference proteome</keyword>
<evidence type="ECO:0000256" key="1">
    <source>
        <dbReference type="ARBA" id="ARBA00022801"/>
    </source>
</evidence>
<comment type="caution">
    <text evidence="4">The sequence shown here is derived from an EMBL/GenBank/DDBJ whole genome shotgun (WGS) entry which is preliminary data.</text>
</comment>
<gene>
    <name evidence="4" type="ORF">Ae201684_007819</name>
</gene>
<dbReference type="Proteomes" id="UP000481153">
    <property type="component" value="Unassembled WGS sequence"/>
</dbReference>
<name>A0A6G0X7E9_9STRA</name>
<keyword evidence="1" id="KW-0378">Hydrolase</keyword>
<reference evidence="4 5" key="1">
    <citation type="submission" date="2019-07" db="EMBL/GenBank/DDBJ databases">
        <title>Genomics analysis of Aphanomyces spp. identifies a new class of oomycete effector associated with host adaptation.</title>
        <authorList>
            <person name="Gaulin E."/>
        </authorList>
    </citation>
    <scope>NUCLEOTIDE SEQUENCE [LARGE SCALE GENOMIC DNA]</scope>
    <source>
        <strain evidence="4 5">ATCC 201684</strain>
    </source>
</reference>
<keyword evidence="2" id="KW-0443">Lipid metabolism</keyword>
<dbReference type="InterPro" id="IPR039034">
    <property type="entry name" value="INPP4"/>
</dbReference>
<protein>
    <recommendedName>
        <fullName evidence="6">Phosphatidylinositol-3,4-bisphosphate 4-phosphatase</fullName>
    </recommendedName>
</protein>
<organism evidence="4 5">
    <name type="scientific">Aphanomyces euteiches</name>
    <dbReference type="NCBI Taxonomy" id="100861"/>
    <lineage>
        <taxon>Eukaryota</taxon>
        <taxon>Sar</taxon>
        <taxon>Stramenopiles</taxon>
        <taxon>Oomycota</taxon>
        <taxon>Saprolegniomycetes</taxon>
        <taxon>Saprolegniales</taxon>
        <taxon>Verrucalvaceae</taxon>
        <taxon>Aphanomyces</taxon>
    </lineage>
</organism>
<feature type="region of interest" description="Disordered" evidence="3">
    <location>
        <begin position="657"/>
        <end position="690"/>
    </location>
</feature>
<accession>A0A6G0X7E9</accession>
<dbReference type="GO" id="GO:0016316">
    <property type="term" value="F:phosphatidylinositol-3,4-bisphosphate 4-phosphatase activity"/>
    <property type="evidence" value="ECO:0007669"/>
    <property type="project" value="InterPro"/>
</dbReference>
<sequence>MGSDSTLMEISMEDDQRAASRRQDSLAFFVSVENLNLELPDPGTMFNTAQQTMQRGFALAKTMIKKSEAPASAAPWEGSTYCQVKLNDVTLRTEAQRASNPSFTIGFTLPCVEESAQSTTKVVFEIVQDKTKSPNIFAATDAIDLRLLVDAKTRNEVLRLPLVDSVEGAVLVLTWPYAMVYDISAVPSFAQTHRTLYRWKTKAGTFEMQEDVAEIDLCASLPQQVLVQSLSEFERKAEVWQSLLDHAIMQECRLDDSTAALDRGCDFVRVSVSRARGLLLSAAPAPLASSSDSMGQTIRSSMFALAKSVKSSAFSKLKSSSSISDDAASSTPSPAPQAVNAYCELSWHDPKTFDATWKIGRTNAIASSSEPWWTPDAVTTKLHTRIDDKYFEFYRPPNRQLRGYLECQLFHDPSKSLGVSKSSRKAHVPLGFARLDLTQLRPKADDPTTLEFHEWVRVHQREGDSDIVCRCDGAGVQCVGEIEIQWTLRQGVDGAYPAEFDSVPCVTQSDLVWFQGSSTMQIQPMMFSAAFIEKQMSALQGNIATLTKLVEISQEWVDKKQRFKSSQQKKAWDVQHIPTNLHVSWAQTSPHRILPTVTSGIPSAHALGLDKVDLVSMDEQLVDAIKDCHKLQSALSVQTKAFYGVLGLDNDFTAAVDAGNGADRSSTASQESSPPPPPEEDTPKSNASSRLSSLYSSAKRNLPSVVPPSLSFKAEDKSLNAIVTRVLEVQASYQLRKSVVVAQALTALAASFQSELYIAVQQGPAIWTERINQWTAMGYLCGWESLVSSQGKELHMLLDAQSALDACRFFHFQLVLNQDESNHDVRLVGSSIQIPVSPTIFGQLPASWQSGAAHISITCVLFTQGINEMQSLVNMSHLGGVTKQSEINTSNLVVLNKYHEQFKALFPNRTALRDLFNQLRDAVINENSANKNTDILHLASQVVRHLRGGRITCCKSGKDRTAMSVTWEQAQWVTAVHNCRVDELDMANTMREWGVRLDVAEKNINQRKYSFNALQRKLLPPIYRPPMTTIQDIVTSVALRDS</sequence>
<dbReference type="VEuPathDB" id="FungiDB:AeMF1_002073"/>
<proteinExistence type="predicted"/>
<evidence type="ECO:0000313" key="5">
    <source>
        <dbReference type="Proteomes" id="UP000481153"/>
    </source>
</evidence>
<evidence type="ECO:0008006" key="6">
    <source>
        <dbReference type="Google" id="ProtNLM"/>
    </source>
</evidence>
<evidence type="ECO:0000256" key="2">
    <source>
        <dbReference type="ARBA" id="ARBA00023098"/>
    </source>
</evidence>
<evidence type="ECO:0000313" key="4">
    <source>
        <dbReference type="EMBL" id="KAF0735814.1"/>
    </source>
</evidence>
<dbReference type="PANTHER" id="PTHR12187">
    <property type="entry name" value="AGAP000124-PA"/>
    <property type="match status" value="1"/>
</dbReference>
<evidence type="ECO:0000256" key="3">
    <source>
        <dbReference type="SAM" id="MobiDB-lite"/>
    </source>
</evidence>
<dbReference type="EMBL" id="VJMJ01000093">
    <property type="protein sequence ID" value="KAF0735814.1"/>
    <property type="molecule type" value="Genomic_DNA"/>
</dbReference>
<dbReference type="AlphaFoldDB" id="A0A6G0X7E9"/>